<organism evidence="6 7">
    <name type="scientific">Parasynechococcus marenigrum (strain WH8102)</name>
    <dbReference type="NCBI Taxonomy" id="84588"/>
    <lineage>
        <taxon>Bacteria</taxon>
        <taxon>Bacillati</taxon>
        <taxon>Cyanobacteriota</taxon>
        <taxon>Cyanophyceae</taxon>
        <taxon>Synechococcales</taxon>
        <taxon>Prochlorococcaceae</taxon>
        <taxon>Parasynechococcus</taxon>
        <taxon>Parasynechococcus marenigrum</taxon>
    </lineage>
</organism>
<dbReference type="PROSITE" id="PS50893">
    <property type="entry name" value="ABC_TRANSPORTER_2"/>
    <property type="match status" value="1"/>
</dbReference>
<feature type="domain" description="ABC transporter" evidence="5">
    <location>
        <begin position="12"/>
        <end position="226"/>
    </location>
</feature>
<dbReference type="PROSITE" id="PS00211">
    <property type="entry name" value="ABC_TRANSPORTER_1"/>
    <property type="match status" value="1"/>
</dbReference>
<dbReference type="InterPro" id="IPR003593">
    <property type="entry name" value="AAA+_ATPase"/>
</dbReference>
<dbReference type="eggNOG" id="COG1121">
    <property type="taxonomic scope" value="Bacteria"/>
</dbReference>
<dbReference type="AlphaFoldDB" id="Q7U7L1"/>
<dbReference type="SMART" id="SM00382">
    <property type="entry name" value="AAA"/>
    <property type="match status" value="1"/>
</dbReference>
<accession>Q7U7L1</accession>
<evidence type="ECO:0000256" key="3">
    <source>
        <dbReference type="ARBA" id="ARBA00022741"/>
    </source>
</evidence>
<keyword evidence="3" id="KW-0547">Nucleotide-binding</keyword>
<evidence type="ECO:0000256" key="2">
    <source>
        <dbReference type="ARBA" id="ARBA00022448"/>
    </source>
</evidence>
<evidence type="ECO:0000256" key="1">
    <source>
        <dbReference type="ARBA" id="ARBA00005417"/>
    </source>
</evidence>
<keyword evidence="2" id="KW-0813">Transport</keyword>
<dbReference type="SUPFAM" id="SSF52540">
    <property type="entry name" value="P-loop containing nucleoside triphosphate hydrolases"/>
    <property type="match status" value="1"/>
</dbReference>
<dbReference type="PANTHER" id="PTHR42734">
    <property type="entry name" value="METAL TRANSPORT SYSTEM ATP-BINDING PROTEIN TM_0124-RELATED"/>
    <property type="match status" value="1"/>
</dbReference>
<dbReference type="HOGENOM" id="CLU_000604_1_11_3"/>
<dbReference type="GO" id="GO:0016887">
    <property type="term" value="F:ATP hydrolysis activity"/>
    <property type="evidence" value="ECO:0007669"/>
    <property type="project" value="InterPro"/>
</dbReference>
<evidence type="ECO:0000259" key="5">
    <source>
        <dbReference type="PROSITE" id="PS50893"/>
    </source>
</evidence>
<dbReference type="InterPro" id="IPR027417">
    <property type="entry name" value="P-loop_NTPase"/>
</dbReference>
<dbReference type="Proteomes" id="UP000001422">
    <property type="component" value="Chromosome"/>
</dbReference>
<dbReference type="RefSeq" id="WP_011127835.1">
    <property type="nucleotide sequence ID" value="NC_005070.1"/>
</dbReference>
<evidence type="ECO:0000256" key="4">
    <source>
        <dbReference type="ARBA" id="ARBA00022840"/>
    </source>
</evidence>
<dbReference type="InterPro" id="IPR017871">
    <property type="entry name" value="ABC_transporter-like_CS"/>
</dbReference>
<name>Q7U7L1_PARMW</name>
<dbReference type="GO" id="GO:0005524">
    <property type="term" value="F:ATP binding"/>
    <property type="evidence" value="ECO:0007669"/>
    <property type="project" value="UniProtKB-KW"/>
</dbReference>
<dbReference type="Pfam" id="PF00005">
    <property type="entry name" value="ABC_tran"/>
    <property type="match status" value="1"/>
</dbReference>
<sequence length="230" mass="24774">MTEPHSSIKGHLAARNLSYSYGPKPTLERVDLELQPGTLTALVGPNGAGKSTLLHLLHGRLQPSGGTFECGGSVGLMPQRAAIDWTFPITVRDMVRLGQTKSHGTTTAETLLERVGMGEMRGRRLNQLSGGQQQRVLLARALMQQSDVLLLDEPCSAIDPPSREHLLGVMRQQASSGQTLLVSSHDWGSALDSYDRVVVLDRRVLAAGSPAEVRDQLNDMACLMGSHCCG</sequence>
<dbReference type="STRING" id="84588.SYNW0970"/>
<proteinExistence type="inferred from homology"/>
<evidence type="ECO:0000313" key="7">
    <source>
        <dbReference type="Proteomes" id="UP000001422"/>
    </source>
</evidence>
<dbReference type="InterPro" id="IPR003439">
    <property type="entry name" value="ABC_transporter-like_ATP-bd"/>
</dbReference>
<protein>
    <submittedName>
        <fullName evidence="6">ABC transporter, ATP binding domain, possibly Mn transport</fullName>
    </submittedName>
</protein>
<dbReference type="Gene3D" id="3.40.50.300">
    <property type="entry name" value="P-loop containing nucleotide triphosphate hydrolases"/>
    <property type="match status" value="1"/>
</dbReference>
<dbReference type="CDD" id="cd03235">
    <property type="entry name" value="ABC_Metallic_Cations"/>
    <property type="match status" value="1"/>
</dbReference>
<dbReference type="KEGG" id="syw:SYNW0970"/>
<comment type="similarity">
    <text evidence="1">Belongs to the ABC transporter superfamily.</text>
</comment>
<dbReference type="PANTHER" id="PTHR42734:SF5">
    <property type="entry name" value="IRON TRANSPORT SYSTEM ATP-BINDING PROTEIN HI_0361-RELATED"/>
    <property type="match status" value="1"/>
</dbReference>
<dbReference type="InterPro" id="IPR050153">
    <property type="entry name" value="Metal_Ion_Import_ABC"/>
</dbReference>
<evidence type="ECO:0000313" key="6">
    <source>
        <dbReference type="EMBL" id="CAE07485.1"/>
    </source>
</evidence>
<keyword evidence="4" id="KW-0067">ATP-binding</keyword>
<dbReference type="EMBL" id="BX569691">
    <property type="protein sequence ID" value="CAE07485.1"/>
    <property type="molecule type" value="Genomic_DNA"/>
</dbReference>
<reference evidence="6 7" key="1">
    <citation type="journal article" date="2003" name="Nature">
        <title>The genome of a motile marine Synechococcus.</title>
        <authorList>
            <person name="Palenik B."/>
            <person name="Brahamsha B."/>
            <person name="Larimer F."/>
            <person name="Land M."/>
            <person name="Hauser L."/>
            <person name="Chain P."/>
            <person name="Lamerdin J."/>
            <person name="Regala W."/>
            <person name="Allen E.A."/>
            <person name="McCarren J."/>
            <person name="Paulsen I."/>
            <person name="Dufresne A."/>
            <person name="Partensky F."/>
            <person name="Webb E."/>
            <person name="Waterbury J."/>
        </authorList>
    </citation>
    <scope>NUCLEOTIDE SEQUENCE [LARGE SCALE GENOMIC DNA]</scope>
    <source>
        <strain evidence="6 7">WH8102</strain>
    </source>
</reference>
<gene>
    <name evidence="6" type="ordered locus">SYNW0970</name>
</gene>
<keyword evidence="7" id="KW-1185">Reference proteome</keyword>